<dbReference type="Pfam" id="PF02678">
    <property type="entry name" value="Pirin"/>
    <property type="match status" value="1"/>
</dbReference>
<dbReference type="PIRSF" id="PIRSF006232">
    <property type="entry name" value="Pirin"/>
    <property type="match status" value="1"/>
</dbReference>
<dbReference type="RefSeq" id="WP_166920916.1">
    <property type="nucleotide sequence ID" value="NZ_JAASRN010000007.1"/>
</dbReference>
<protein>
    <recommendedName>
        <fullName evidence="8">Pirin family protein</fullName>
    </recommendedName>
</protein>
<dbReference type="InterPro" id="IPR008778">
    <property type="entry name" value="Pirin_C_dom"/>
</dbReference>
<organism evidence="6 7">
    <name type="scientific">Thermonema lapsum</name>
    <dbReference type="NCBI Taxonomy" id="28195"/>
    <lineage>
        <taxon>Bacteria</taxon>
        <taxon>Pseudomonadati</taxon>
        <taxon>Bacteroidota</taxon>
        <taxon>Cytophagia</taxon>
        <taxon>Cytophagales</taxon>
        <taxon>Thermonemataceae</taxon>
        <taxon>Thermonema</taxon>
    </lineage>
</organism>
<comment type="caution">
    <text evidence="6">The sequence shown here is derived from an EMBL/GenBank/DDBJ whole genome shotgun (WGS) entry which is preliminary data.</text>
</comment>
<sequence>MDVTKKTKQIEKILVPPSPHMVGDGFRMCNFFPGGYNLKQRVSPFFLLDYNPPHYFSPTSHLRGVGVHPHRGFETVTLVFQGAVAHHDSAGNAGVIGPGDVQWMTAGSGVLHKEYHERAFSQRGGIFHVAQLWVNLPARYKMTAPRYQSITREQQGKYVLDAQGSAVYVIAGSYKGVEGPARTFTPIELWSVELAAQGASLSLSLPATYNTLLLVIEGEVSVNGEKVPSHCIALMDNEGEYFEVRAETPAAKLVLMSGEPIHEPIAHYGPFLMNTFEEIKQAIADFNAGKFGYLQD</sequence>
<keyword evidence="7" id="KW-1185">Reference proteome</keyword>
<dbReference type="InterPro" id="IPR011051">
    <property type="entry name" value="RmlC_Cupin_sf"/>
</dbReference>
<accession>A0A846MU88</accession>
<feature type="binding site" evidence="2">
    <location>
        <position position="114"/>
    </location>
    <ligand>
        <name>Fe cation</name>
        <dbReference type="ChEBI" id="CHEBI:24875"/>
    </ligand>
</feature>
<dbReference type="InterPro" id="IPR053186">
    <property type="entry name" value="QDO-related"/>
</dbReference>
<dbReference type="Pfam" id="PF05726">
    <property type="entry name" value="Pirin_C"/>
    <property type="match status" value="1"/>
</dbReference>
<name>A0A846MU88_9BACT</name>
<feature type="domain" description="Pirin N-terminal" evidence="4">
    <location>
        <begin position="36"/>
        <end position="134"/>
    </location>
</feature>
<dbReference type="AlphaFoldDB" id="A0A846MU88"/>
<feature type="binding site" evidence="2">
    <location>
        <position position="68"/>
    </location>
    <ligand>
        <name>Fe cation</name>
        <dbReference type="ChEBI" id="CHEBI:24875"/>
    </ligand>
</feature>
<comment type="similarity">
    <text evidence="1 3">Belongs to the pirin family.</text>
</comment>
<evidence type="ECO:0000256" key="2">
    <source>
        <dbReference type="PIRSR" id="PIRSR006232-1"/>
    </source>
</evidence>
<dbReference type="PANTHER" id="PTHR43594">
    <property type="entry name" value="QUERCETIN 2,3-DIOXYGENASE"/>
    <property type="match status" value="1"/>
</dbReference>
<gene>
    <name evidence="6" type="ORF">FHS56_002330</name>
</gene>
<dbReference type="Gene3D" id="2.60.120.10">
    <property type="entry name" value="Jelly Rolls"/>
    <property type="match status" value="2"/>
</dbReference>
<dbReference type="Proteomes" id="UP000537126">
    <property type="component" value="Unassembled WGS sequence"/>
</dbReference>
<evidence type="ECO:0000256" key="1">
    <source>
        <dbReference type="ARBA" id="ARBA00008416"/>
    </source>
</evidence>
<dbReference type="SUPFAM" id="SSF51182">
    <property type="entry name" value="RmlC-like cupins"/>
    <property type="match status" value="1"/>
</dbReference>
<proteinExistence type="inferred from homology"/>
<reference evidence="6 7" key="1">
    <citation type="submission" date="2020-03" db="EMBL/GenBank/DDBJ databases">
        <title>Genomic Encyclopedia of Type Strains, Phase IV (KMG-IV): sequencing the most valuable type-strain genomes for metagenomic binning, comparative biology and taxonomic classification.</title>
        <authorList>
            <person name="Goeker M."/>
        </authorList>
    </citation>
    <scope>NUCLEOTIDE SEQUENCE [LARGE SCALE GENOMIC DNA]</scope>
    <source>
        <strain evidence="6 7">DSM 5718</strain>
    </source>
</reference>
<dbReference type="EMBL" id="JAASRN010000007">
    <property type="protein sequence ID" value="NIK74797.1"/>
    <property type="molecule type" value="Genomic_DNA"/>
</dbReference>
<evidence type="ECO:0000256" key="3">
    <source>
        <dbReference type="RuleBase" id="RU003457"/>
    </source>
</evidence>
<evidence type="ECO:0000313" key="6">
    <source>
        <dbReference type="EMBL" id="NIK74797.1"/>
    </source>
</evidence>
<dbReference type="PANTHER" id="PTHR43594:SF1">
    <property type="entry name" value="QUERCETIN 2,3-DIOXYGENASE PA2418-RELATED"/>
    <property type="match status" value="1"/>
</dbReference>
<feature type="binding site" evidence="2">
    <location>
        <position position="70"/>
    </location>
    <ligand>
        <name>Fe cation</name>
        <dbReference type="ChEBI" id="CHEBI:24875"/>
    </ligand>
</feature>
<evidence type="ECO:0000313" key="7">
    <source>
        <dbReference type="Proteomes" id="UP000537126"/>
    </source>
</evidence>
<feature type="binding site" evidence="2">
    <location>
        <position position="112"/>
    </location>
    <ligand>
        <name>Fe cation</name>
        <dbReference type="ChEBI" id="CHEBI:24875"/>
    </ligand>
</feature>
<dbReference type="GO" id="GO:0046872">
    <property type="term" value="F:metal ion binding"/>
    <property type="evidence" value="ECO:0007669"/>
    <property type="project" value="UniProtKB-KW"/>
</dbReference>
<evidence type="ECO:0000259" key="4">
    <source>
        <dbReference type="Pfam" id="PF02678"/>
    </source>
</evidence>
<evidence type="ECO:0008006" key="8">
    <source>
        <dbReference type="Google" id="ProtNLM"/>
    </source>
</evidence>
<dbReference type="CDD" id="cd02909">
    <property type="entry name" value="cupin_pirin_N"/>
    <property type="match status" value="1"/>
</dbReference>
<dbReference type="InterPro" id="IPR012093">
    <property type="entry name" value="Pirin"/>
</dbReference>
<dbReference type="InterPro" id="IPR014710">
    <property type="entry name" value="RmlC-like_jellyroll"/>
</dbReference>
<evidence type="ECO:0000259" key="5">
    <source>
        <dbReference type="Pfam" id="PF05726"/>
    </source>
</evidence>
<feature type="domain" description="Pirin C-terminal" evidence="5">
    <location>
        <begin position="196"/>
        <end position="292"/>
    </location>
</feature>
<dbReference type="InterPro" id="IPR003829">
    <property type="entry name" value="Pirin_N_dom"/>
</dbReference>
<comment type="cofactor">
    <cofactor evidence="2">
        <name>Fe cation</name>
        <dbReference type="ChEBI" id="CHEBI:24875"/>
    </cofactor>
    <text evidence="2">Binds 1 Fe cation per subunit.</text>
</comment>
<dbReference type="CDD" id="cd02247">
    <property type="entry name" value="cupin_pirin_C"/>
    <property type="match status" value="1"/>
</dbReference>
<keyword evidence="2" id="KW-0408">Iron</keyword>
<keyword evidence="2" id="KW-0479">Metal-binding</keyword>